<dbReference type="GO" id="GO:0005634">
    <property type="term" value="C:nucleus"/>
    <property type="evidence" value="ECO:0007669"/>
    <property type="project" value="UniProtKB-SubCell"/>
</dbReference>
<dbReference type="EMBL" id="CAKMRJ010000113">
    <property type="protein sequence ID" value="CAH1418500.1"/>
    <property type="molecule type" value="Genomic_DNA"/>
</dbReference>
<comment type="subunit">
    <text evidence="13">Interacts with BZIP28.</text>
</comment>
<evidence type="ECO:0000256" key="5">
    <source>
        <dbReference type="ARBA" id="ARBA00022824"/>
    </source>
</evidence>
<evidence type="ECO:0000256" key="2">
    <source>
        <dbReference type="ARBA" id="ARBA00004389"/>
    </source>
</evidence>
<dbReference type="Proteomes" id="UP001157418">
    <property type="component" value="Unassembled WGS sequence"/>
</dbReference>
<dbReference type="Gene3D" id="1.20.5.170">
    <property type="match status" value="1"/>
</dbReference>
<keyword evidence="11" id="KW-0325">Glycoprotein</keyword>
<evidence type="ECO:0000256" key="9">
    <source>
        <dbReference type="ARBA" id="ARBA00023136"/>
    </source>
</evidence>
<keyword evidence="9" id="KW-0472">Membrane</keyword>
<proteinExistence type="inferred from homology"/>
<dbReference type="SMART" id="SM00338">
    <property type="entry name" value="BRLZ"/>
    <property type="match status" value="1"/>
</dbReference>
<dbReference type="PANTHER" id="PTHR47416:SF3">
    <property type="entry name" value="BZIP TRANSCRIPTION FACTOR 17-RELATED"/>
    <property type="match status" value="1"/>
</dbReference>
<organism evidence="16 17">
    <name type="scientific">Lactuca virosa</name>
    <dbReference type="NCBI Taxonomy" id="75947"/>
    <lineage>
        <taxon>Eukaryota</taxon>
        <taxon>Viridiplantae</taxon>
        <taxon>Streptophyta</taxon>
        <taxon>Embryophyta</taxon>
        <taxon>Tracheophyta</taxon>
        <taxon>Spermatophyta</taxon>
        <taxon>Magnoliopsida</taxon>
        <taxon>eudicotyledons</taxon>
        <taxon>Gunneridae</taxon>
        <taxon>Pentapetalae</taxon>
        <taxon>asterids</taxon>
        <taxon>campanulids</taxon>
        <taxon>Asterales</taxon>
        <taxon>Asteraceae</taxon>
        <taxon>Cichorioideae</taxon>
        <taxon>Cichorieae</taxon>
        <taxon>Lactucinae</taxon>
        <taxon>Lactuca</taxon>
    </lineage>
</organism>
<keyword evidence="12" id="KW-0539">Nucleus</keyword>
<dbReference type="PANTHER" id="PTHR47416">
    <property type="entry name" value="BASIC-LEUCINE ZIPPER TRANSCRIPTION FACTOR F-RELATED"/>
    <property type="match status" value="1"/>
</dbReference>
<evidence type="ECO:0000256" key="8">
    <source>
        <dbReference type="ARBA" id="ARBA00023125"/>
    </source>
</evidence>
<feature type="compositionally biased region" description="Low complexity" evidence="14">
    <location>
        <begin position="26"/>
        <end position="35"/>
    </location>
</feature>
<keyword evidence="8" id="KW-0238">DNA-binding</keyword>
<reference evidence="16 17" key="1">
    <citation type="submission" date="2022-01" db="EMBL/GenBank/DDBJ databases">
        <authorList>
            <person name="Xiong W."/>
            <person name="Schranz E."/>
        </authorList>
    </citation>
    <scope>NUCLEOTIDE SEQUENCE [LARGE SCALE GENOMIC DNA]</scope>
</reference>
<feature type="domain" description="BZIP" evidence="15">
    <location>
        <begin position="40"/>
        <end position="100"/>
    </location>
</feature>
<dbReference type="GO" id="GO:0003677">
    <property type="term" value="F:DNA binding"/>
    <property type="evidence" value="ECO:0007669"/>
    <property type="project" value="UniProtKB-KW"/>
</dbReference>
<evidence type="ECO:0000256" key="4">
    <source>
        <dbReference type="ARBA" id="ARBA00022692"/>
    </source>
</evidence>
<dbReference type="SUPFAM" id="SSF57959">
    <property type="entry name" value="Leucine zipper domain"/>
    <property type="match status" value="1"/>
</dbReference>
<feature type="compositionally biased region" description="Basic and acidic residues" evidence="14">
    <location>
        <begin position="311"/>
        <end position="325"/>
    </location>
</feature>
<keyword evidence="17" id="KW-1185">Reference proteome</keyword>
<evidence type="ECO:0000256" key="1">
    <source>
        <dbReference type="ARBA" id="ARBA00004123"/>
    </source>
</evidence>
<evidence type="ECO:0000256" key="6">
    <source>
        <dbReference type="ARBA" id="ARBA00022989"/>
    </source>
</evidence>
<evidence type="ECO:0000256" key="14">
    <source>
        <dbReference type="SAM" id="MobiDB-lite"/>
    </source>
</evidence>
<comment type="caution">
    <text evidence="16">The sequence shown here is derived from an EMBL/GenBank/DDBJ whole genome shotgun (WGS) entry which is preliminary data.</text>
</comment>
<evidence type="ECO:0000313" key="17">
    <source>
        <dbReference type="Proteomes" id="UP001157418"/>
    </source>
</evidence>
<comment type="similarity">
    <text evidence="3">Belongs to the bZIP family.</text>
</comment>
<dbReference type="InterPro" id="IPR046347">
    <property type="entry name" value="bZIP_sf"/>
</dbReference>
<evidence type="ECO:0000256" key="12">
    <source>
        <dbReference type="ARBA" id="ARBA00023242"/>
    </source>
</evidence>
<keyword evidence="4" id="KW-0812">Transmembrane</keyword>
<name>A0AAU9M947_9ASTR</name>
<dbReference type="PROSITE" id="PS50217">
    <property type="entry name" value="BZIP"/>
    <property type="match status" value="1"/>
</dbReference>
<evidence type="ECO:0000313" key="16">
    <source>
        <dbReference type="EMBL" id="CAH1418500.1"/>
    </source>
</evidence>
<dbReference type="FunFam" id="1.20.5.170:FF:000085">
    <property type="entry name" value="bZIP transcription factor 49"/>
    <property type="match status" value="1"/>
</dbReference>
<feature type="region of interest" description="Disordered" evidence="14">
    <location>
        <begin position="146"/>
        <end position="191"/>
    </location>
</feature>
<sequence length="498" mass="54541">MLKRKKETPEGNSESRTIKYQRSNGTSTTTENSNEIDGKDEKKKARLIRNRESAQLSRQRKKHYVEELEDKVRAMHSTIQDLNARITYFAAENATLRQQMVAGGGGVVCPPPVMYPPHPGMPPMGYPWMPCPPYVVKSQGSQVPLVPIPRLKPQQPTSSQKSKKVEVKKTEATNQNKNQNQKDGGFSGVSKDYMFYGQQQQPGRVLMGDDHVNGTNHRTGISSGRAHEHNASEPLVASLYVPRNDKLVKIDGNLIIHSVLASEKAMASMEEQGMTKKEDTGLAVALDLVPAISIPTVGRNSGRQPHIYRSSSDHQRVLSSDKEKLKSKHADGKLQQWFREGLAGPMLSSGMCTEVFQFDVSVASASGALVPATSTANITAEDRHNSTYITTVKNRRILHSLPIPLSATTTTTNITKEQVAGNSSKHEEHHKNNSVSSMVVSVLFDPREGGDGGGDVEGMMGGPKSFSRIFVVVLLDSVKYVTYSCMLPLKGASHLVTA</sequence>
<feature type="region of interest" description="Disordered" evidence="14">
    <location>
        <begin position="1"/>
        <end position="58"/>
    </location>
</feature>
<protein>
    <recommendedName>
        <fullName evidence="15">BZIP domain-containing protein</fullName>
    </recommendedName>
</protein>
<comment type="subcellular location">
    <subcellularLocation>
        <location evidence="2">Endoplasmic reticulum membrane</location>
        <topology evidence="2">Single-pass membrane protein</topology>
    </subcellularLocation>
    <subcellularLocation>
        <location evidence="1">Nucleus</location>
    </subcellularLocation>
</comment>
<dbReference type="CDD" id="cd14704">
    <property type="entry name" value="bZIP_HY5-like"/>
    <property type="match status" value="1"/>
</dbReference>
<keyword evidence="10" id="KW-0804">Transcription</keyword>
<feature type="region of interest" description="Disordered" evidence="14">
    <location>
        <begin position="299"/>
        <end position="325"/>
    </location>
</feature>
<dbReference type="GO" id="GO:0005789">
    <property type="term" value="C:endoplasmic reticulum membrane"/>
    <property type="evidence" value="ECO:0007669"/>
    <property type="project" value="UniProtKB-SubCell"/>
</dbReference>
<evidence type="ECO:0000256" key="11">
    <source>
        <dbReference type="ARBA" id="ARBA00023180"/>
    </source>
</evidence>
<evidence type="ECO:0000256" key="13">
    <source>
        <dbReference type="ARBA" id="ARBA00065888"/>
    </source>
</evidence>
<evidence type="ECO:0000256" key="3">
    <source>
        <dbReference type="ARBA" id="ARBA00007163"/>
    </source>
</evidence>
<evidence type="ECO:0000256" key="10">
    <source>
        <dbReference type="ARBA" id="ARBA00023163"/>
    </source>
</evidence>
<accession>A0AAU9M947</accession>
<gene>
    <name evidence="16" type="ORF">LVIROSA_LOCUS6089</name>
</gene>
<dbReference type="Pfam" id="PF00170">
    <property type="entry name" value="bZIP_1"/>
    <property type="match status" value="1"/>
</dbReference>
<feature type="compositionally biased region" description="Polar residues" evidence="14">
    <location>
        <begin position="10"/>
        <end position="25"/>
    </location>
</feature>
<keyword evidence="6" id="KW-1133">Transmembrane helix</keyword>
<evidence type="ECO:0000259" key="15">
    <source>
        <dbReference type="PROSITE" id="PS50217"/>
    </source>
</evidence>
<dbReference type="GO" id="GO:0006950">
    <property type="term" value="P:response to stress"/>
    <property type="evidence" value="ECO:0007669"/>
    <property type="project" value="UniProtKB-ARBA"/>
</dbReference>
<dbReference type="GO" id="GO:0003700">
    <property type="term" value="F:DNA-binding transcription factor activity"/>
    <property type="evidence" value="ECO:0007669"/>
    <property type="project" value="InterPro"/>
</dbReference>
<keyword evidence="5" id="KW-0256">Endoplasmic reticulum</keyword>
<evidence type="ECO:0000256" key="7">
    <source>
        <dbReference type="ARBA" id="ARBA00023015"/>
    </source>
</evidence>
<dbReference type="InterPro" id="IPR004827">
    <property type="entry name" value="bZIP"/>
</dbReference>
<dbReference type="AlphaFoldDB" id="A0AAU9M947"/>
<keyword evidence="7" id="KW-0805">Transcription regulation</keyword>